<evidence type="ECO:0000313" key="1">
    <source>
        <dbReference type="EMBL" id="KAF6748761.1"/>
    </source>
</evidence>
<gene>
    <name evidence="1" type="ORF">DFP72DRAFT_1049333</name>
</gene>
<proteinExistence type="predicted"/>
<organism evidence="1 2">
    <name type="scientific">Ephemerocybe angulata</name>
    <dbReference type="NCBI Taxonomy" id="980116"/>
    <lineage>
        <taxon>Eukaryota</taxon>
        <taxon>Fungi</taxon>
        <taxon>Dikarya</taxon>
        <taxon>Basidiomycota</taxon>
        <taxon>Agaricomycotina</taxon>
        <taxon>Agaricomycetes</taxon>
        <taxon>Agaricomycetidae</taxon>
        <taxon>Agaricales</taxon>
        <taxon>Agaricineae</taxon>
        <taxon>Psathyrellaceae</taxon>
        <taxon>Ephemerocybe</taxon>
    </lineage>
</organism>
<keyword evidence="2" id="KW-1185">Reference proteome</keyword>
<protein>
    <submittedName>
        <fullName evidence="1">Uncharacterized protein</fullName>
    </submittedName>
</protein>
<comment type="caution">
    <text evidence="1">The sequence shown here is derived from an EMBL/GenBank/DDBJ whole genome shotgun (WGS) entry which is preliminary data.</text>
</comment>
<dbReference type="AlphaFoldDB" id="A0A8H6M1F5"/>
<dbReference type="EMBL" id="JACGCI010000068">
    <property type="protein sequence ID" value="KAF6748761.1"/>
    <property type="molecule type" value="Genomic_DNA"/>
</dbReference>
<accession>A0A8H6M1F5</accession>
<reference evidence="1 2" key="1">
    <citation type="submission" date="2020-07" db="EMBL/GenBank/DDBJ databases">
        <title>Comparative genomics of pyrophilous fungi reveals a link between fire events and developmental genes.</title>
        <authorList>
            <consortium name="DOE Joint Genome Institute"/>
            <person name="Steindorff A.S."/>
            <person name="Carver A."/>
            <person name="Calhoun S."/>
            <person name="Stillman K."/>
            <person name="Liu H."/>
            <person name="Lipzen A."/>
            <person name="Pangilinan J."/>
            <person name="Labutti K."/>
            <person name="Bruns T.D."/>
            <person name="Grigoriev I.V."/>
        </authorList>
    </citation>
    <scope>NUCLEOTIDE SEQUENCE [LARGE SCALE GENOMIC DNA]</scope>
    <source>
        <strain evidence="1 2">CBS 144469</strain>
    </source>
</reference>
<name>A0A8H6M1F5_9AGAR</name>
<evidence type="ECO:0000313" key="2">
    <source>
        <dbReference type="Proteomes" id="UP000521943"/>
    </source>
</evidence>
<sequence>MAATQPSRVPYISQELLILTLGQCDTSERYGTIKSKADPRHEHAHIVCVLFASFVDGYVLEYRYGQGSRRSGIEGEVVTKYRVLSDAGDVEGVIDGRYGGGEGMAMVIKGKGEDHRTEAEVVSSSVTTRRSTSSNMSIVDLDALCPAQTGVGYWRFKMDATWSMAYVSRGDDVGVTG</sequence>
<dbReference type="Proteomes" id="UP000521943">
    <property type="component" value="Unassembled WGS sequence"/>
</dbReference>